<name>A0A8S5UQS2_9CAUD</name>
<organism evidence="1">
    <name type="scientific">Siphoviridae sp. ctfrT39</name>
    <dbReference type="NCBI Taxonomy" id="2825598"/>
    <lineage>
        <taxon>Viruses</taxon>
        <taxon>Duplodnaviria</taxon>
        <taxon>Heunggongvirae</taxon>
        <taxon>Uroviricota</taxon>
        <taxon>Caudoviricetes</taxon>
    </lineage>
</organism>
<proteinExistence type="predicted"/>
<accession>A0A8S5UQS2</accession>
<reference evidence="1" key="1">
    <citation type="journal article" date="2021" name="Proc. Natl. Acad. Sci. U.S.A.">
        <title>A Catalog of Tens of Thousands of Viruses from Human Metagenomes Reveals Hidden Associations with Chronic Diseases.</title>
        <authorList>
            <person name="Tisza M.J."/>
            <person name="Buck C.B."/>
        </authorList>
    </citation>
    <scope>NUCLEOTIDE SEQUENCE</scope>
    <source>
        <strain evidence="1">CtfrT39</strain>
    </source>
</reference>
<evidence type="ECO:0000313" key="1">
    <source>
        <dbReference type="EMBL" id="DAF96726.1"/>
    </source>
</evidence>
<dbReference type="EMBL" id="BK016120">
    <property type="protein sequence ID" value="DAF96726.1"/>
    <property type="molecule type" value="Genomic_DNA"/>
</dbReference>
<protein>
    <submittedName>
        <fullName evidence="1">Uncharacterized protein</fullName>
    </submittedName>
</protein>
<sequence length="91" mass="10739">MAKYTKEMEYNELAKRGECFCATSNCGGYGIVVNAGGDAVLWRRYCMDQEHTAQRWQEIKYTFPRNEEAEARPYFTVYGTRYYLDNFMRCA</sequence>